<dbReference type="OrthoDB" id="9793353at2"/>
<accession>A0A2P5P7H7</accession>
<keyword evidence="5 6" id="KW-0687">Ribonucleoprotein</keyword>
<dbReference type="NCBIfam" id="NF004363">
    <property type="entry name" value="PRK05738.2-4"/>
    <property type="match status" value="1"/>
</dbReference>
<dbReference type="RefSeq" id="WP_102331264.1">
    <property type="nucleotide sequence ID" value="NZ_CP058566.2"/>
</dbReference>
<dbReference type="NCBIfam" id="NF004366">
    <property type="entry name" value="PRK05738.3-2"/>
    <property type="match status" value="1"/>
</dbReference>
<dbReference type="EMBL" id="JQAN02000009">
    <property type="protein sequence ID" value="PPD58258.1"/>
    <property type="molecule type" value="Genomic_DNA"/>
</dbReference>
<dbReference type="FunFam" id="3.30.70.330:FF:000001">
    <property type="entry name" value="50S ribosomal protein L23"/>
    <property type="match status" value="1"/>
</dbReference>
<keyword evidence="8" id="KW-1185">Reference proteome</keyword>
<dbReference type="InterPro" id="IPR013025">
    <property type="entry name" value="Ribosomal_uL23-like"/>
</dbReference>
<dbReference type="GO" id="GO:0019843">
    <property type="term" value="F:rRNA binding"/>
    <property type="evidence" value="ECO:0007669"/>
    <property type="project" value="UniProtKB-UniRule"/>
</dbReference>
<dbReference type="PANTHER" id="PTHR11620">
    <property type="entry name" value="60S RIBOSOMAL PROTEIN L23A"/>
    <property type="match status" value="1"/>
</dbReference>
<proteinExistence type="inferred from homology"/>
<comment type="function">
    <text evidence="6">One of the early assembly proteins it binds 23S rRNA. One of the proteins that surrounds the polypeptide exit tunnel on the outside of the ribosome. Forms the main docking site for trigger factor binding to the ribosome.</text>
</comment>
<dbReference type="AlphaFoldDB" id="A0A2P5P7H7"/>
<protein>
    <recommendedName>
        <fullName evidence="6">Large ribosomal subunit protein uL23</fullName>
    </recommendedName>
</protein>
<dbReference type="GO" id="GO:1990904">
    <property type="term" value="C:ribonucleoprotein complex"/>
    <property type="evidence" value="ECO:0007669"/>
    <property type="project" value="UniProtKB-KW"/>
</dbReference>
<evidence type="ECO:0000256" key="2">
    <source>
        <dbReference type="ARBA" id="ARBA00022730"/>
    </source>
</evidence>
<evidence type="ECO:0000256" key="6">
    <source>
        <dbReference type="HAMAP-Rule" id="MF_01369"/>
    </source>
</evidence>
<dbReference type="Gene3D" id="3.30.70.330">
    <property type="match status" value="1"/>
</dbReference>
<dbReference type="HAMAP" id="MF_01369_B">
    <property type="entry name" value="Ribosomal_uL23_B"/>
    <property type="match status" value="1"/>
</dbReference>
<evidence type="ECO:0000256" key="1">
    <source>
        <dbReference type="ARBA" id="ARBA00006700"/>
    </source>
</evidence>
<name>A0A2P5P7H7_9CHLR</name>
<keyword evidence="3 6" id="KW-0694">RNA-binding</keyword>
<evidence type="ECO:0000313" key="7">
    <source>
        <dbReference type="EMBL" id="PPD58258.1"/>
    </source>
</evidence>
<sequence>MHILDVLKKPLITEKNARLQEANQYAFEVSSEATKPQIKAAVESAYKVTVTGVNVLTVKGKEKRMGRGLYRAPNWKKALVTLKAGDKIQFFEGV</sequence>
<dbReference type="InterPro" id="IPR012677">
    <property type="entry name" value="Nucleotide-bd_a/b_plait_sf"/>
</dbReference>
<evidence type="ECO:0000256" key="5">
    <source>
        <dbReference type="ARBA" id="ARBA00023274"/>
    </source>
</evidence>
<evidence type="ECO:0000256" key="3">
    <source>
        <dbReference type="ARBA" id="ARBA00022884"/>
    </source>
</evidence>
<comment type="similarity">
    <text evidence="1 6">Belongs to the universal ribosomal protein uL23 family.</text>
</comment>
<dbReference type="GO" id="GO:0006412">
    <property type="term" value="P:translation"/>
    <property type="evidence" value="ECO:0007669"/>
    <property type="project" value="UniProtKB-UniRule"/>
</dbReference>
<organism evidence="7 8">
    <name type="scientific">Dehalogenimonas etheniformans</name>
    <dbReference type="NCBI Taxonomy" id="1536648"/>
    <lineage>
        <taxon>Bacteria</taxon>
        <taxon>Bacillati</taxon>
        <taxon>Chloroflexota</taxon>
        <taxon>Dehalococcoidia</taxon>
        <taxon>Dehalococcoidales</taxon>
        <taxon>Dehalococcoidaceae</taxon>
        <taxon>Dehalogenimonas</taxon>
    </lineage>
</organism>
<dbReference type="GO" id="GO:0005840">
    <property type="term" value="C:ribosome"/>
    <property type="evidence" value="ECO:0007669"/>
    <property type="project" value="UniProtKB-KW"/>
</dbReference>
<keyword evidence="2 6" id="KW-0699">rRNA-binding</keyword>
<dbReference type="GO" id="GO:0003735">
    <property type="term" value="F:structural constituent of ribosome"/>
    <property type="evidence" value="ECO:0007669"/>
    <property type="project" value="InterPro"/>
</dbReference>
<comment type="caution">
    <text evidence="7">The sequence shown here is derived from an EMBL/GenBank/DDBJ whole genome shotgun (WGS) entry which is preliminary data.</text>
</comment>
<evidence type="ECO:0000256" key="4">
    <source>
        <dbReference type="ARBA" id="ARBA00022980"/>
    </source>
</evidence>
<dbReference type="Pfam" id="PF00276">
    <property type="entry name" value="Ribosomal_L23"/>
    <property type="match status" value="1"/>
</dbReference>
<keyword evidence="4 6" id="KW-0689">Ribosomal protein</keyword>
<reference evidence="7 8" key="1">
    <citation type="journal article" date="2017" name="ISME J.">
        <title>Grape pomace compost harbors organohalide-respiring Dehalogenimonas species with novel reductive dehalogenase genes.</title>
        <authorList>
            <person name="Yang Y."/>
            <person name="Higgins S.A."/>
            <person name="Yan J."/>
            <person name="Simsir B."/>
            <person name="Chourey K."/>
            <person name="Iyer R."/>
            <person name="Hettich R.L."/>
            <person name="Baldwin B."/>
            <person name="Ogles D.M."/>
            <person name="Loffler F.E."/>
        </authorList>
    </citation>
    <scope>NUCLEOTIDE SEQUENCE [LARGE SCALE GENOMIC DNA]</scope>
    <source>
        <strain evidence="7 8">GP</strain>
    </source>
</reference>
<dbReference type="SUPFAM" id="SSF54189">
    <property type="entry name" value="Ribosomal proteins S24e, L23 and L15e"/>
    <property type="match status" value="1"/>
</dbReference>
<dbReference type="InterPro" id="IPR012678">
    <property type="entry name" value="Ribosomal_uL23/eL15/eS24_sf"/>
</dbReference>
<comment type="subunit">
    <text evidence="6">Part of the 50S ribosomal subunit. Contacts protein L29, and trigger factor when it is bound to the ribosome.</text>
</comment>
<gene>
    <name evidence="6" type="primary">rplW</name>
    <name evidence="7" type="ORF">JP09_005560</name>
</gene>
<evidence type="ECO:0000313" key="8">
    <source>
        <dbReference type="Proteomes" id="UP000235653"/>
    </source>
</evidence>
<dbReference type="NCBIfam" id="NF004359">
    <property type="entry name" value="PRK05738.1-3"/>
    <property type="match status" value="1"/>
</dbReference>
<dbReference type="Proteomes" id="UP000235653">
    <property type="component" value="Unassembled WGS sequence"/>
</dbReference>